<dbReference type="Pfam" id="PF12874">
    <property type="entry name" value="zf-met"/>
    <property type="match status" value="1"/>
</dbReference>
<dbReference type="GO" id="GO:0000981">
    <property type="term" value="F:DNA-binding transcription factor activity, RNA polymerase II-specific"/>
    <property type="evidence" value="ECO:0007669"/>
    <property type="project" value="TreeGrafter"/>
</dbReference>
<dbReference type="PANTHER" id="PTHR24384:SF218">
    <property type="entry name" value="ZINC FINGER PROTEIN 502"/>
    <property type="match status" value="1"/>
</dbReference>
<dbReference type="GO" id="GO:0008270">
    <property type="term" value="F:zinc ion binding"/>
    <property type="evidence" value="ECO:0007669"/>
    <property type="project" value="UniProtKB-KW"/>
</dbReference>
<dbReference type="EMBL" id="OE839948">
    <property type="protein sequence ID" value="CAD7589056.1"/>
    <property type="molecule type" value="Genomic_DNA"/>
</dbReference>
<feature type="domain" description="C2H2-type" evidence="15">
    <location>
        <begin position="93"/>
        <end position="120"/>
    </location>
</feature>
<feature type="region of interest" description="Disordered" evidence="14">
    <location>
        <begin position="239"/>
        <end position="258"/>
    </location>
</feature>
<dbReference type="InterPro" id="IPR013087">
    <property type="entry name" value="Znf_C2H2_type"/>
</dbReference>
<evidence type="ECO:0000256" key="9">
    <source>
        <dbReference type="ARBA" id="ARBA00023015"/>
    </source>
</evidence>
<keyword evidence="12" id="KW-0539">Nucleus</keyword>
<keyword evidence="11" id="KW-0804">Transcription</keyword>
<feature type="domain" description="C2H2-type" evidence="15">
    <location>
        <begin position="38"/>
        <end position="64"/>
    </location>
</feature>
<feature type="domain" description="C2H2-type" evidence="15">
    <location>
        <begin position="289"/>
        <end position="316"/>
    </location>
</feature>
<comment type="subcellular location">
    <subcellularLocation>
        <location evidence="1">Nucleus</location>
    </subcellularLocation>
</comment>
<evidence type="ECO:0000256" key="10">
    <source>
        <dbReference type="ARBA" id="ARBA00023125"/>
    </source>
</evidence>
<dbReference type="SUPFAM" id="SSF57667">
    <property type="entry name" value="beta-beta-alpha zinc fingers"/>
    <property type="match status" value="9"/>
</dbReference>
<accession>A0A7R9PJ11</accession>
<feature type="domain" description="C2H2-type" evidence="15">
    <location>
        <begin position="65"/>
        <end position="92"/>
    </location>
</feature>
<feature type="domain" description="C2H2-type" evidence="15">
    <location>
        <begin position="640"/>
        <end position="667"/>
    </location>
</feature>
<evidence type="ECO:0000256" key="6">
    <source>
        <dbReference type="ARBA" id="ARBA00022771"/>
    </source>
</evidence>
<feature type="domain" description="C2H2-type" evidence="15">
    <location>
        <begin position="612"/>
        <end position="639"/>
    </location>
</feature>
<evidence type="ECO:0000256" key="13">
    <source>
        <dbReference type="PROSITE-ProRule" id="PRU00042"/>
    </source>
</evidence>
<dbReference type="Pfam" id="PF00096">
    <property type="entry name" value="zf-C2H2"/>
    <property type="match status" value="7"/>
</dbReference>
<organism evidence="16">
    <name type="scientific">Timema genevievae</name>
    <name type="common">Walking stick</name>
    <dbReference type="NCBI Taxonomy" id="629358"/>
    <lineage>
        <taxon>Eukaryota</taxon>
        <taxon>Metazoa</taxon>
        <taxon>Ecdysozoa</taxon>
        <taxon>Arthropoda</taxon>
        <taxon>Hexapoda</taxon>
        <taxon>Insecta</taxon>
        <taxon>Pterygota</taxon>
        <taxon>Neoptera</taxon>
        <taxon>Polyneoptera</taxon>
        <taxon>Phasmatodea</taxon>
        <taxon>Timematodea</taxon>
        <taxon>Timematoidea</taxon>
        <taxon>Timematidae</taxon>
        <taxon>Timema</taxon>
    </lineage>
</organism>
<comment type="similarity">
    <text evidence="2">Belongs to the krueppel C2H2-type zinc-finger protein family.</text>
</comment>
<dbReference type="Gene3D" id="3.30.160.60">
    <property type="entry name" value="Classic Zinc Finger"/>
    <property type="match status" value="12"/>
</dbReference>
<evidence type="ECO:0000256" key="12">
    <source>
        <dbReference type="ARBA" id="ARBA00023242"/>
    </source>
</evidence>
<feature type="domain" description="C2H2-type" evidence="15">
    <location>
        <begin position="373"/>
        <end position="400"/>
    </location>
</feature>
<dbReference type="FunFam" id="3.30.160.60:FF:000688">
    <property type="entry name" value="zinc finger protein 197 isoform X1"/>
    <property type="match status" value="1"/>
</dbReference>
<reference evidence="16" key="1">
    <citation type="submission" date="2020-11" db="EMBL/GenBank/DDBJ databases">
        <authorList>
            <person name="Tran Van P."/>
        </authorList>
    </citation>
    <scope>NUCLEOTIDE SEQUENCE</scope>
</reference>
<keyword evidence="5" id="KW-0677">Repeat</keyword>
<dbReference type="GO" id="GO:0003682">
    <property type="term" value="F:chromatin binding"/>
    <property type="evidence" value="ECO:0007669"/>
    <property type="project" value="UniProtKB-ARBA"/>
</dbReference>
<dbReference type="GO" id="GO:0005634">
    <property type="term" value="C:nucleus"/>
    <property type="evidence" value="ECO:0007669"/>
    <property type="project" value="UniProtKB-SubCell"/>
</dbReference>
<evidence type="ECO:0000256" key="2">
    <source>
        <dbReference type="ARBA" id="ARBA00006991"/>
    </source>
</evidence>
<evidence type="ECO:0000256" key="5">
    <source>
        <dbReference type="ARBA" id="ARBA00022737"/>
    </source>
</evidence>
<dbReference type="FunFam" id="3.30.160.60:FF:000072">
    <property type="entry name" value="zinc finger protein 143 isoform X1"/>
    <property type="match status" value="1"/>
</dbReference>
<sequence>MWRYIQPILPTMGSPAKSRQKCVRKVKRRSTKKRRDSGKCEFCGKGFVQSKLEIHRRTHTGERPFMCSSCGITFLSNGKLKSHMNTHSEVRPYACTTCDRRFKRTKELSDHMKIHTGEKDYICNICGAAYIQKSNLVNHKKRHFGQFSFKCHVCDKGFYSKTELKEHSNIHLGVKPFVCEVCGKAYPYKHNLTTHKRKHDPKHTVSPNKHQCEVCGKNTSLKLSRKVKKSVKATRLPRLRRNDKEAKGKVSNTGQGGDLDTDPGVDLWYSIYDMYRKMESSAALANGKYLCNICGKICSSKTSFRYHLEIHSEVPKYKCDVCDKQFQTYPRLFNHRLIHRKSKDQVCDVCGYCTYYKAALDIHKMLHSQKFKLYCEICSKGFKSKCYYDDHMNTHTGNNPYICDICGKAFPCKSNLANHKIHHKPGYKPYSRLCEICGISVQRSSYESHQRRHNNEMYDCDICGKKITKKNSLITHMRMHMNDKPHACESVVKIETLVQFFGEDRPCEEKSMTKAKRSSKSVKKGKEGADREDLSARLGMLVEPYEEAVKWTITDDKMFSCSMCREKFPRARQLQLHMGKMHKNACEVCHKVFSRKHQLHYHRKSHFKDKSLICDICGYATYHKHLLDFHRKRHFGDYTFKCDQCTSGFFSNAEFLEHKVVHTGLRPHQCELNIIIST</sequence>
<feature type="domain" description="C2H2-type" evidence="15">
    <location>
        <begin position="149"/>
        <end position="176"/>
    </location>
</feature>
<feature type="domain" description="C2H2-type" evidence="15">
    <location>
        <begin position="458"/>
        <end position="485"/>
    </location>
</feature>
<proteinExistence type="inferred from homology"/>
<dbReference type="PANTHER" id="PTHR24384">
    <property type="entry name" value="FINGER PUTATIVE TRANSCRIPTION FACTOR FAMILY-RELATED"/>
    <property type="match status" value="1"/>
</dbReference>
<dbReference type="PROSITE" id="PS50157">
    <property type="entry name" value="ZINC_FINGER_C2H2_2"/>
    <property type="match status" value="15"/>
</dbReference>
<dbReference type="InterPro" id="IPR050752">
    <property type="entry name" value="C2H2-ZF_domain"/>
</dbReference>
<keyword evidence="10" id="KW-0238">DNA-binding</keyword>
<dbReference type="SMART" id="SM00355">
    <property type="entry name" value="ZnF_C2H2"/>
    <property type="match status" value="17"/>
</dbReference>
<dbReference type="FunFam" id="3.30.160.60:FF:000690">
    <property type="entry name" value="Zinc finger protein 354C"/>
    <property type="match status" value="1"/>
</dbReference>
<feature type="domain" description="C2H2-type" evidence="15">
    <location>
        <begin position="559"/>
        <end position="587"/>
    </location>
</feature>
<dbReference type="Pfam" id="PF13894">
    <property type="entry name" value="zf-C2H2_4"/>
    <property type="match status" value="1"/>
</dbReference>
<keyword evidence="7" id="KW-0862">Zinc</keyword>
<feature type="domain" description="C2H2-type" evidence="15">
    <location>
        <begin position="584"/>
        <end position="611"/>
    </location>
</feature>
<dbReference type="GO" id="GO:0040029">
    <property type="term" value="P:epigenetic regulation of gene expression"/>
    <property type="evidence" value="ECO:0007669"/>
    <property type="project" value="UniProtKB-ARBA"/>
</dbReference>
<dbReference type="InterPro" id="IPR036236">
    <property type="entry name" value="Znf_C2H2_sf"/>
</dbReference>
<evidence type="ECO:0000256" key="1">
    <source>
        <dbReference type="ARBA" id="ARBA00004123"/>
    </source>
</evidence>
<dbReference type="GO" id="GO:0000785">
    <property type="term" value="C:chromatin"/>
    <property type="evidence" value="ECO:0007669"/>
    <property type="project" value="UniProtKB-ARBA"/>
</dbReference>
<feature type="domain" description="C2H2-type" evidence="15">
    <location>
        <begin position="177"/>
        <end position="204"/>
    </location>
</feature>
<keyword evidence="6 13" id="KW-0863">Zinc-finger</keyword>
<gene>
    <name evidence="16" type="ORF">TGEB3V08_LOCUS3057</name>
</gene>
<dbReference type="AlphaFoldDB" id="A0A7R9PJ11"/>
<keyword evidence="4" id="KW-0479">Metal-binding</keyword>
<feature type="domain" description="C2H2-type" evidence="15">
    <location>
        <begin position="121"/>
        <end position="148"/>
    </location>
</feature>
<feature type="domain" description="C2H2-type" evidence="15">
    <location>
        <begin position="317"/>
        <end position="344"/>
    </location>
</feature>
<feature type="domain" description="C2H2-type" evidence="15">
    <location>
        <begin position="401"/>
        <end position="429"/>
    </location>
</feature>
<evidence type="ECO:0000256" key="8">
    <source>
        <dbReference type="ARBA" id="ARBA00022843"/>
    </source>
</evidence>
<keyword evidence="3" id="KW-1017">Isopeptide bond</keyword>
<keyword evidence="8" id="KW-0832">Ubl conjugation</keyword>
<evidence type="ECO:0000259" key="15">
    <source>
        <dbReference type="PROSITE" id="PS50157"/>
    </source>
</evidence>
<name>A0A7R9PJ11_TIMGE</name>
<evidence type="ECO:0000256" key="4">
    <source>
        <dbReference type="ARBA" id="ARBA00022723"/>
    </source>
</evidence>
<evidence type="ECO:0000313" key="16">
    <source>
        <dbReference type="EMBL" id="CAD7589056.1"/>
    </source>
</evidence>
<dbReference type="FunFam" id="3.30.160.60:FF:000624">
    <property type="entry name" value="zinc finger protein 697"/>
    <property type="match status" value="1"/>
</dbReference>
<dbReference type="PROSITE" id="PS00028">
    <property type="entry name" value="ZINC_FINGER_C2H2_1"/>
    <property type="match status" value="12"/>
</dbReference>
<protein>
    <recommendedName>
        <fullName evidence="15">C2H2-type domain-containing protein</fullName>
    </recommendedName>
</protein>
<dbReference type="GO" id="GO:0000978">
    <property type="term" value="F:RNA polymerase II cis-regulatory region sequence-specific DNA binding"/>
    <property type="evidence" value="ECO:0007669"/>
    <property type="project" value="TreeGrafter"/>
</dbReference>
<dbReference type="Pfam" id="PF13912">
    <property type="entry name" value="zf-C2H2_6"/>
    <property type="match status" value="2"/>
</dbReference>
<evidence type="ECO:0000256" key="7">
    <source>
        <dbReference type="ARBA" id="ARBA00022833"/>
    </source>
</evidence>
<evidence type="ECO:0000256" key="14">
    <source>
        <dbReference type="SAM" id="MobiDB-lite"/>
    </source>
</evidence>
<keyword evidence="9" id="KW-0805">Transcription regulation</keyword>
<dbReference type="GO" id="GO:0030674">
    <property type="term" value="F:protein-macromolecule adaptor activity"/>
    <property type="evidence" value="ECO:0007669"/>
    <property type="project" value="UniProtKB-ARBA"/>
</dbReference>
<dbReference type="FunFam" id="3.30.160.60:FF:000322">
    <property type="entry name" value="GDNF-inducible zinc finger protein 1"/>
    <property type="match status" value="1"/>
</dbReference>
<evidence type="ECO:0000256" key="11">
    <source>
        <dbReference type="ARBA" id="ARBA00023163"/>
    </source>
</evidence>
<evidence type="ECO:0000256" key="3">
    <source>
        <dbReference type="ARBA" id="ARBA00022499"/>
    </source>
</evidence>